<dbReference type="NCBIfam" id="TIGR03057">
    <property type="entry name" value="xxxLxxG_by_4"/>
    <property type="match status" value="1"/>
</dbReference>
<evidence type="ECO:0000313" key="7">
    <source>
        <dbReference type="EMBL" id="BCO28704.1"/>
    </source>
</evidence>
<dbReference type="Gene3D" id="3.40.1710.10">
    <property type="entry name" value="abc type-2 transporter like domain"/>
    <property type="match status" value="1"/>
</dbReference>
<evidence type="ECO:0000256" key="1">
    <source>
        <dbReference type="ARBA" id="ARBA00004141"/>
    </source>
</evidence>
<dbReference type="Proteomes" id="UP000824366">
    <property type="component" value="Chromosome"/>
</dbReference>
<dbReference type="InterPro" id="IPR013525">
    <property type="entry name" value="ABC2_TM"/>
</dbReference>
<evidence type="ECO:0000256" key="3">
    <source>
        <dbReference type="ARBA" id="ARBA00022989"/>
    </source>
</evidence>
<keyword evidence="8" id="KW-1185">Reference proteome</keyword>
<comment type="subcellular location">
    <subcellularLocation>
        <location evidence="1">Membrane</location>
        <topology evidence="1">Multi-pass membrane protein</topology>
    </subcellularLocation>
</comment>
<dbReference type="Pfam" id="PF12698">
    <property type="entry name" value="ABC2_membrane_3"/>
    <property type="match status" value="1"/>
</dbReference>
<dbReference type="PANTHER" id="PTHR43077">
    <property type="entry name" value="TRANSPORT PERMEASE YVFS-RELATED"/>
    <property type="match status" value="1"/>
</dbReference>
<feature type="transmembrane region" description="Helical" evidence="5">
    <location>
        <begin position="454"/>
        <end position="475"/>
    </location>
</feature>
<dbReference type="EMBL" id="AP024238">
    <property type="protein sequence ID" value="BCO28704.1"/>
    <property type="molecule type" value="Genomic_DNA"/>
</dbReference>
<dbReference type="PANTHER" id="PTHR43077:SF10">
    <property type="entry name" value="TRANSPORT PERMEASE PROTEIN"/>
    <property type="match status" value="1"/>
</dbReference>
<reference evidence="7 8" key="1">
    <citation type="journal article" date="2021" name="Microbiol. Spectr.">
        <title>A Single Bacterium Capable of Oxidation and Reduction of Iron at Circumneutral pH.</title>
        <authorList>
            <person name="Kato S."/>
            <person name="Ohkuma M."/>
        </authorList>
    </citation>
    <scope>NUCLEOTIDE SEQUENCE [LARGE SCALE GENOMIC DNA]</scope>
    <source>
        <strain evidence="7 8">MIZ03</strain>
    </source>
</reference>
<evidence type="ECO:0000313" key="8">
    <source>
        <dbReference type="Proteomes" id="UP000824366"/>
    </source>
</evidence>
<feature type="transmembrane region" description="Helical" evidence="5">
    <location>
        <begin position="610"/>
        <end position="631"/>
    </location>
</feature>
<protein>
    <recommendedName>
        <fullName evidence="6">ABC-2 type transporter transmembrane domain-containing protein</fullName>
    </recommendedName>
</protein>
<feature type="transmembrane region" description="Helical" evidence="5">
    <location>
        <begin position="524"/>
        <end position="544"/>
    </location>
</feature>
<accession>A0ABN6D9K3</accession>
<dbReference type="NCBIfam" id="TIGR03061">
    <property type="entry name" value="pip_yhgE_Nterm"/>
    <property type="match status" value="1"/>
</dbReference>
<feature type="domain" description="ABC-2 type transporter transmembrane" evidence="6">
    <location>
        <begin position="35"/>
        <end position="136"/>
    </location>
</feature>
<dbReference type="InterPro" id="IPR023908">
    <property type="entry name" value="xxxLxxG_rpt"/>
</dbReference>
<evidence type="ECO:0000256" key="5">
    <source>
        <dbReference type="SAM" id="Phobius"/>
    </source>
</evidence>
<gene>
    <name evidence="7" type="ORF">MIZ03_3614</name>
</gene>
<evidence type="ECO:0000259" key="6">
    <source>
        <dbReference type="Pfam" id="PF12698"/>
    </source>
</evidence>
<evidence type="ECO:0000256" key="2">
    <source>
        <dbReference type="ARBA" id="ARBA00022692"/>
    </source>
</evidence>
<dbReference type="InterPro" id="IPR051328">
    <property type="entry name" value="T7SS_ABC-Transporter"/>
</dbReference>
<organism evidence="7 8">
    <name type="scientific">Rhodoferax lithotrophicus</name>
    <dbReference type="NCBI Taxonomy" id="2798804"/>
    <lineage>
        <taxon>Bacteria</taxon>
        <taxon>Pseudomonadati</taxon>
        <taxon>Pseudomonadota</taxon>
        <taxon>Betaproteobacteria</taxon>
        <taxon>Burkholderiales</taxon>
        <taxon>Comamonadaceae</taxon>
        <taxon>Rhodoferax</taxon>
    </lineage>
</organism>
<dbReference type="RefSeq" id="WP_223904630.1">
    <property type="nucleotide sequence ID" value="NZ_AP024238.1"/>
</dbReference>
<sequence>MSRWLFSCAQAVWAIARLEVHFFLHSPRMLLSALVVVLIPALYVVIYLTSVWDPAAKTGALPVAIVNLDQGLVYREQAFNVGRDVTQRLKAKPAFGYVDYTSEQEARQLVRSGALAFALIVPVDFSSNAIPGAQAGAGKLVVFTSEGNSYPSAGLARRFAEDLGREVNQSLNEQRWVLVLADAAGSQRSLAQLHDGLAQLRHGATELVNGAQQTTRGADTFTRGTARLDLGVGQFSTGFKELNAGLRSMFAQRPKNSELRRLDEGAKALAAGHDELGKGLAELQQGTLRLQKSIDGFREEADSSLFVATEVKTALGQLGQGVGTLDAGLKTAAAGQQKLGDGADALSAGVSTLTSGLISLNTGLRTIVTQLPEDSKLDELARGASSLSIGSITLKQGTQQVVQGAQHLAGGLDLLEQALPASTRQLDGNAQGLASSVQPEVEVAAPVQNNGSAFAANIVPGALWLGASLAAFLIRMRALPRQAKGYPVLARILGKVAMPMLLVLLQALLVWAALLWVLQMQAVSVGGLVLTLALAAATFLWLVFALTRALGDAGKALALIFLAVQLSSSGGILPVELSGGLFALMSPYLPITWVVKAIKASLFGAFDGQWLAALLWVALWGALAALVATWVGRWRYVKLSALRPTLDL</sequence>
<dbReference type="InterPro" id="IPR017500">
    <property type="entry name" value="Phage_infect_YhgE_N"/>
</dbReference>
<evidence type="ECO:0000256" key="4">
    <source>
        <dbReference type="ARBA" id="ARBA00023136"/>
    </source>
</evidence>
<name>A0ABN6D9K3_9BURK</name>
<keyword evidence="2 5" id="KW-0812">Transmembrane</keyword>
<dbReference type="NCBIfam" id="TIGR03062">
    <property type="entry name" value="pip_yhgE_Cterm"/>
    <property type="match status" value="1"/>
</dbReference>
<feature type="transmembrane region" description="Helical" evidence="5">
    <location>
        <begin position="30"/>
        <end position="52"/>
    </location>
</feature>
<proteinExistence type="predicted"/>
<keyword evidence="3 5" id="KW-1133">Transmembrane helix</keyword>
<keyword evidence="4 5" id="KW-0472">Membrane</keyword>
<feature type="transmembrane region" description="Helical" evidence="5">
    <location>
        <begin position="556"/>
        <end position="575"/>
    </location>
</feature>
<dbReference type="InterPro" id="IPR017501">
    <property type="entry name" value="Phage_infect_YhgE_C"/>
</dbReference>
<feature type="transmembrane region" description="Helical" evidence="5">
    <location>
        <begin position="496"/>
        <end position="518"/>
    </location>
</feature>